<dbReference type="AlphaFoldDB" id="A0A7Y7IUY2"/>
<dbReference type="PROSITE" id="PS01031">
    <property type="entry name" value="SHSP"/>
    <property type="match status" value="1"/>
</dbReference>
<dbReference type="Proteomes" id="UP000534870">
    <property type="component" value="Unassembled WGS sequence"/>
</dbReference>
<dbReference type="Gene3D" id="2.60.40.790">
    <property type="match status" value="1"/>
</dbReference>
<organism evidence="5 6">
    <name type="scientific">Nguyenibacter vanlangensis</name>
    <dbReference type="NCBI Taxonomy" id="1216886"/>
    <lineage>
        <taxon>Bacteria</taxon>
        <taxon>Pseudomonadati</taxon>
        <taxon>Pseudomonadota</taxon>
        <taxon>Alphaproteobacteria</taxon>
        <taxon>Acetobacterales</taxon>
        <taxon>Acetobacteraceae</taxon>
        <taxon>Nguyenibacter</taxon>
    </lineage>
</organism>
<protein>
    <submittedName>
        <fullName evidence="5">Hsp20/alpha crystallin family protein</fullName>
    </submittedName>
</protein>
<dbReference type="SUPFAM" id="SSF49764">
    <property type="entry name" value="HSP20-like chaperones"/>
    <property type="match status" value="1"/>
</dbReference>
<dbReference type="PANTHER" id="PTHR11527">
    <property type="entry name" value="HEAT-SHOCK PROTEIN 20 FAMILY MEMBER"/>
    <property type="match status" value="1"/>
</dbReference>
<dbReference type="InterPro" id="IPR002068">
    <property type="entry name" value="A-crystallin/Hsp20_dom"/>
</dbReference>
<dbReference type="InterPro" id="IPR031107">
    <property type="entry name" value="Small_HSP"/>
</dbReference>
<feature type="domain" description="SHSP" evidence="4">
    <location>
        <begin position="50"/>
        <end position="161"/>
    </location>
</feature>
<evidence type="ECO:0000259" key="4">
    <source>
        <dbReference type="PROSITE" id="PS01031"/>
    </source>
</evidence>
<gene>
    <name evidence="5" type="ORF">HUK84_03700</name>
</gene>
<dbReference type="EMBL" id="JABXXP010000026">
    <property type="protein sequence ID" value="NVN10260.1"/>
    <property type="molecule type" value="Genomic_DNA"/>
</dbReference>
<dbReference type="CDD" id="cd06464">
    <property type="entry name" value="ACD_sHsps-like"/>
    <property type="match status" value="1"/>
</dbReference>
<feature type="region of interest" description="Disordered" evidence="3">
    <location>
        <begin position="1"/>
        <end position="26"/>
    </location>
</feature>
<evidence type="ECO:0000256" key="3">
    <source>
        <dbReference type="SAM" id="MobiDB-lite"/>
    </source>
</evidence>
<comment type="similarity">
    <text evidence="1 2">Belongs to the small heat shock protein (HSP20) family.</text>
</comment>
<name>A0A7Y7IUY2_9PROT</name>
<dbReference type="Pfam" id="PF00011">
    <property type="entry name" value="HSP20"/>
    <property type="match status" value="1"/>
</dbReference>
<evidence type="ECO:0000256" key="1">
    <source>
        <dbReference type="PROSITE-ProRule" id="PRU00285"/>
    </source>
</evidence>
<evidence type="ECO:0000313" key="5">
    <source>
        <dbReference type="EMBL" id="NVN10260.1"/>
    </source>
</evidence>
<evidence type="ECO:0000256" key="2">
    <source>
        <dbReference type="RuleBase" id="RU003616"/>
    </source>
</evidence>
<accession>A0A7Y7IUY2</accession>
<evidence type="ECO:0000313" key="6">
    <source>
        <dbReference type="Proteomes" id="UP000534870"/>
    </source>
</evidence>
<sequence length="164" mass="18273">MAMRSLMPWGRDESRVPMPAQERQGGPFVSLQREIDRLFDDFMQAWDPRSPTGSTWPSVEVAETDTALSVTAELPGLTEKDVTLSVDNGVLCICGERRQETADKTSGYSERRYGRFERRLALPSGIKEDQATARFQNGILTVTLPKGAEAPQGHRIPINAETQH</sequence>
<reference evidence="5 6" key="1">
    <citation type="submission" date="2020-06" db="EMBL/GenBank/DDBJ databases">
        <title>Description of novel acetic acid bacteria.</title>
        <authorList>
            <person name="Sombolestani A."/>
        </authorList>
    </citation>
    <scope>NUCLEOTIDE SEQUENCE [LARGE SCALE GENOMIC DNA]</scope>
    <source>
        <strain evidence="5 6">LMG 31431</strain>
    </source>
</reference>
<dbReference type="InterPro" id="IPR008978">
    <property type="entry name" value="HSP20-like_chaperone"/>
</dbReference>
<comment type="caution">
    <text evidence="5">The sequence shown here is derived from an EMBL/GenBank/DDBJ whole genome shotgun (WGS) entry which is preliminary data.</text>
</comment>
<proteinExistence type="inferred from homology"/>